<feature type="compositionally biased region" description="Basic and acidic residues" evidence="1">
    <location>
        <begin position="459"/>
        <end position="468"/>
    </location>
</feature>
<comment type="caution">
    <text evidence="2">The sequence shown here is derived from an EMBL/GenBank/DDBJ whole genome shotgun (WGS) entry which is preliminary data.</text>
</comment>
<proteinExistence type="predicted"/>
<feature type="compositionally biased region" description="Polar residues" evidence="1">
    <location>
        <begin position="656"/>
        <end position="669"/>
    </location>
</feature>
<dbReference type="EMBL" id="DVNC01000049">
    <property type="protein sequence ID" value="HIU53792.1"/>
    <property type="molecule type" value="Genomic_DNA"/>
</dbReference>
<evidence type="ECO:0000256" key="1">
    <source>
        <dbReference type="SAM" id="MobiDB-lite"/>
    </source>
</evidence>
<accession>A0A9D1M591</accession>
<feature type="compositionally biased region" description="Basic and acidic residues" evidence="1">
    <location>
        <begin position="589"/>
        <end position="600"/>
    </location>
</feature>
<gene>
    <name evidence="2" type="ORF">IAD20_06895</name>
</gene>
<reference evidence="2" key="1">
    <citation type="submission" date="2020-10" db="EMBL/GenBank/DDBJ databases">
        <authorList>
            <person name="Gilroy R."/>
        </authorList>
    </citation>
    <scope>NUCLEOTIDE SEQUENCE</scope>
    <source>
        <strain evidence="2">ChiW3-316</strain>
    </source>
</reference>
<name>A0A9D1M591_9PROT</name>
<feature type="region of interest" description="Disordered" evidence="1">
    <location>
        <begin position="454"/>
        <end position="504"/>
    </location>
</feature>
<evidence type="ECO:0000313" key="2">
    <source>
        <dbReference type="EMBL" id="HIU53792.1"/>
    </source>
</evidence>
<reference evidence="2" key="2">
    <citation type="journal article" date="2021" name="PeerJ">
        <title>Extensive microbial diversity within the chicken gut microbiome revealed by metagenomics and culture.</title>
        <authorList>
            <person name="Gilroy R."/>
            <person name="Ravi A."/>
            <person name="Getino M."/>
            <person name="Pursley I."/>
            <person name="Horton D.L."/>
            <person name="Alikhan N.F."/>
            <person name="Baker D."/>
            <person name="Gharbi K."/>
            <person name="Hall N."/>
            <person name="Watson M."/>
            <person name="Adriaenssens E.M."/>
            <person name="Foster-Nyarko E."/>
            <person name="Jarju S."/>
            <person name="Secka A."/>
            <person name="Antonio M."/>
            <person name="Oren A."/>
            <person name="Chaudhuri R.R."/>
            <person name="La Ragione R."/>
            <person name="Hildebrand F."/>
            <person name="Pallen M.J."/>
        </authorList>
    </citation>
    <scope>NUCLEOTIDE SEQUENCE</scope>
    <source>
        <strain evidence="2">ChiW3-316</strain>
    </source>
</reference>
<feature type="region of interest" description="Disordered" evidence="1">
    <location>
        <begin position="548"/>
        <end position="734"/>
    </location>
</feature>
<protein>
    <submittedName>
        <fullName evidence="2">Uncharacterized protein</fullName>
    </submittedName>
</protein>
<feature type="compositionally biased region" description="Polar residues" evidence="1">
    <location>
        <begin position="718"/>
        <end position="734"/>
    </location>
</feature>
<sequence length="734" mass="81412">MAEEDKYYVGPMNEGQAQAWFQLGGDTIEKLEPRDISNLQLAMERNPAAFTDAQRAQVRDVAWKMIENVAKGKYKLDPRETNNFRSILDHAPSTMYMDGGKDFETFKDAEQKWFNVERGIEEKSFGERVSEQAKAAQQQFKEGVVNTAHNIKEGAVAVKQHVSDKAKALAAKGKAVNRLRRMQYNRDKAAIKQMFAQAKAKAVEFKNKAAQKVKQGAKTAAEVPFVLAFGVKELAVMGYNAAKNKINGAVNAVKTGINNRVTKVKNKINNGVNKVKNFGKKVWNGTKQAAWMTAYVVASPVILPYKAAKWTYNKIKAGVNWIRNGYKKLKAKALGDPNLVAQDTKTAIKQASNEKKISRLNAQQVTAAWTQLRDVNLFDQYSAGSGAHYNMSGYADKYLDAINSGKVQLTPENAQLAAAWLGISKEVQDKVNHNHVVAKEERNRNVAAQLEQFGIKNPYKTEETKEQESQSQTPPVKEQPKEQEVPAPQPTAEKPKEKEIPPLSQEQDKFVQSQLGILKQLGAENGLKPGDEMYNGLVNMMETGFKEKGLTDEQMGAIREQNPTLFPAKEKPAPTAGREQEQTAPEVKPQTREEKPETRAPEPNNPESYNFAGLTGNEGVGEDLSSPKDSKPAETAARTPDPNNPETFNFAGITGNEGTAGTETQQPSKAQEALNKRKAARTPEQEAKHQEVKKARRILMAQGRLKPTQKPAKVVEMDTNTRNAFVSTHQQKRA</sequence>
<feature type="compositionally biased region" description="Basic and acidic residues" evidence="1">
    <location>
        <begin position="681"/>
        <end position="693"/>
    </location>
</feature>
<organism evidence="2 3">
    <name type="scientific">Candidatus Scatocola faecipullorum</name>
    <dbReference type="NCBI Taxonomy" id="2840917"/>
    <lineage>
        <taxon>Bacteria</taxon>
        <taxon>Pseudomonadati</taxon>
        <taxon>Pseudomonadota</taxon>
        <taxon>Alphaproteobacteria</taxon>
        <taxon>Rhodospirillales</taxon>
        <taxon>Rhodospirillaceae</taxon>
        <taxon>Rhodospirillaceae incertae sedis</taxon>
        <taxon>Candidatus Scatocola</taxon>
    </lineage>
</organism>
<evidence type="ECO:0000313" key="3">
    <source>
        <dbReference type="Proteomes" id="UP000824107"/>
    </source>
</evidence>
<dbReference type="AlphaFoldDB" id="A0A9D1M591"/>
<dbReference type="Proteomes" id="UP000824107">
    <property type="component" value="Unassembled WGS sequence"/>
</dbReference>